<accession>A0A6L5BZ65</accession>
<dbReference type="Pfam" id="PF10119">
    <property type="entry name" value="MethyTransf_Reg"/>
    <property type="match status" value="1"/>
</dbReference>
<evidence type="ECO:0008006" key="6">
    <source>
        <dbReference type="Google" id="ProtNLM"/>
    </source>
</evidence>
<evidence type="ECO:0000259" key="3">
    <source>
        <dbReference type="Pfam" id="PF13649"/>
    </source>
</evidence>
<reference evidence="4 5" key="1">
    <citation type="submission" date="2019-12" db="EMBL/GenBank/DDBJ databases">
        <title>Endophytic bacteria associated with Panax ginseng seedlings.</title>
        <authorList>
            <person name="Park J.M."/>
            <person name="Shin R."/>
            <person name="Jo S.H."/>
        </authorList>
    </citation>
    <scope>NUCLEOTIDE SEQUENCE [LARGE SCALE GENOMIC DNA]</scope>
    <source>
        <strain evidence="4 5">PgKB32</strain>
    </source>
</reference>
<feature type="domain" description="Methyltransferase" evidence="3">
    <location>
        <begin position="49"/>
        <end position="144"/>
    </location>
</feature>
<dbReference type="RefSeq" id="WP_163909144.1">
    <property type="nucleotide sequence ID" value="NZ_JAAAXX010000001.1"/>
</dbReference>
<dbReference type="Proteomes" id="UP000475265">
    <property type="component" value="Unassembled WGS sequence"/>
</dbReference>
<dbReference type="Pfam" id="PF13649">
    <property type="entry name" value="Methyltransf_25"/>
    <property type="match status" value="1"/>
</dbReference>
<evidence type="ECO:0000313" key="5">
    <source>
        <dbReference type="Proteomes" id="UP000475265"/>
    </source>
</evidence>
<sequence length="514" mass="56595">MSNAWNEGYFTDEGYTYSYSREINPVFLRYCLLLRGFASLETTEGYHCELGFGQGVSINIHAAANPGSWVGTDFHPGQAAHANALATAWGSDAQLYDDSFEQLLARHDLPQFDSISLHGIWTWVSRDNQKLIVEFARRHLKPGGLLYISYNCFPGWSPLAPLRHLFSLHDRFGTNRSESPDQRIDAALQFSEALLAANPNYAASAPNLNTKLQSIKGQDRQYVAHEYFNRDWNCMYFTDVVEALAPAKLDFATTAVPLDTVDPLNLSAEGMDFLEGIDHPIVREQARDYFVNQNFRRDVYVRGANRLSASEQRQGMFNTRFVLLQAADSVSDTVKGPAGEASLQAEVYGPVLEALAASGYVPKTLRQLSGAVPSMSYDDLVQAITVLVGMNAAAPCQSEAAEKLVQARCSTLNLQLCKRSLLSNKIQVLASPVTGGGVPISRFQQLFLISIKQGKKHPAEWAQLAWNVINEHGEGLLKEGNALTTAEENIAELTEQAEAFAGKSLVILKALGII</sequence>
<gene>
    <name evidence="4" type="ORF">FX983_01662</name>
</gene>
<evidence type="ECO:0000313" key="4">
    <source>
        <dbReference type="EMBL" id="KAF2393693.1"/>
    </source>
</evidence>
<feature type="domain" description="Methyltransferase regulatory" evidence="2">
    <location>
        <begin position="219"/>
        <end position="302"/>
    </location>
</feature>
<feature type="coiled-coil region" evidence="1">
    <location>
        <begin position="476"/>
        <end position="503"/>
    </location>
</feature>
<dbReference type="AlphaFoldDB" id="A0A6L5BZ65"/>
<dbReference type="SUPFAM" id="SSF53335">
    <property type="entry name" value="S-adenosyl-L-methionine-dependent methyltransferases"/>
    <property type="match status" value="1"/>
</dbReference>
<dbReference type="EMBL" id="JAAAXX010000001">
    <property type="protein sequence ID" value="KAF2393693.1"/>
    <property type="molecule type" value="Genomic_DNA"/>
</dbReference>
<dbReference type="Gene3D" id="3.40.50.150">
    <property type="entry name" value="Vaccinia Virus protein VP39"/>
    <property type="match status" value="1"/>
</dbReference>
<dbReference type="InterPro" id="IPR018773">
    <property type="entry name" value="MeTrfase_reg_dom_prd"/>
</dbReference>
<organism evidence="4 5">
    <name type="scientific">Pseudomonas frederiksbergensis</name>
    <dbReference type="NCBI Taxonomy" id="104087"/>
    <lineage>
        <taxon>Bacteria</taxon>
        <taxon>Pseudomonadati</taxon>
        <taxon>Pseudomonadota</taxon>
        <taxon>Gammaproteobacteria</taxon>
        <taxon>Pseudomonadales</taxon>
        <taxon>Pseudomonadaceae</taxon>
        <taxon>Pseudomonas</taxon>
    </lineage>
</organism>
<dbReference type="InterPro" id="IPR041698">
    <property type="entry name" value="Methyltransf_25"/>
</dbReference>
<proteinExistence type="predicted"/>
<keyword evidence="1" id="KW-0175">Coiled coil</keyword>
<comment type="caution">
    <text evidence="4">The sequence shown here is derived from an EMBL/GenBank/DDBJ whole genome shotgun (WGS) entry which is preliminary data.</text>
</comment>
<protein>
    <recommendedName>
        <fullName evidence="6">Methyltransferase</fullName>
    </recommendedName>
</protein>
<evidence type="ECO:0000259" key="2">
    <source>
        <dbReference type="Pfam" id="PF10119"/>
    </source>
</evidence>
<evidence type="ECO:0000256" key="1">
    <source>
        <dbReference type="SAM" id="Coils"/>
    </source>
</evidence>
<dbReference type="InterPro" id="IPR029063">
    <property type="entry name" value="SAM-dependent_MTases_sf"/>
</dbReference>
<name>A0A6L5BZ65_9PSED</name>